<dbReference type="PROSITE" id="PS51126">
    <property type="entry name" value="DILUTE"/>
    <property type="match status" value="1"/>
</dbReference>
<gene>
    <name evidence="4" type="ORF">CTI12_AA112850</name>
</gene>
<evidence type="ECO:0000313" key="5">
    <source>
        <dbReference type="Proteomes" id="UP000245207"/>
    </source>
</evidence>
<feature type="coiled-coil region" evidence="1">
    <location>
        <begin position="33"/>
        <end position="67"/>
    </location>
</feature>
<keyword evidence="1" id="KW-0175">Coiled coil</keyword>
<proteinExistence type="predicted"/>
<organism evidence="4 5">
    <name type="scientific">Artemisia annua</name>
    <name type="common">Sweet wormwood</name>
    <dbReference type="NCBI Taxonomy" id="35608"/>
    <lineage>
        <taxon>Eukaryota</taxon>
        <taxon>Viridiplantae</taxon>
        <taxon>Streptophyta</taxon>
        <taxon>Embryophyta</taxon>
        <taxon>Tracheophyta</taxon>
        <taxon>Spermatophyta</taxon>
        <taxon>Magnoliopsida</taxon>
        <taxon>eudicotyledons</taxon>
        <taxon>Gunneridae</taxon>
        <taxon>Pentapetalae</taxon>
        <taxon>asterids</taxon>
        <taxon>campanulids</taxon>
        <taxon>Asterales</taxon>
        <taxon>Asteraceae</taxon>
        <taxon>Asteroideae</taxon>
        <taxon>Anthemideae</taxon>
        <taxon>Artemisiinae</taxon>
        <taxon>Artemisia</taxon>
    </lineage>
</organism>
<dbReference type="SMART" id="SM01132">
    <property type="entry name" value="DIL"/>
    <property type="match status" value="1"/>
</dbReference>
<dbReference type="OrthoDB" id="6108017at2759"/>
<evidence type="ECO:0000259" key="3">
    <source>
        <dbReference type="PROSITE" id="PS51126"/>
    </source>
</evidence>
<dbReference type="PANTHER" id="PTHR16027:SF6">
    <property type="entry name" value="DILUTE DOMAIN-CONTAINING PROTEIN"/>
    <property type="match status" value="1"/>
</dbReference>
<comment type="caution">
    <text evidence="4">The sequence shown here is derived from an EMBL/GenBank/DDBJ whole genome shotgun (WGS) entry which is preliminary data.</text>
</comment>
<sequence>MTALVDSHEKNVDDTDKRFEETNKISEERLKQALDAETQIMQLKMAMQSLQEKVSDITSENQILREKAFSSPTKHVPENPNTPKTNPSVENGLSGSEEPQARARKSVTGSHSEPKKSLIDLQHDNVDALIECVKRDTGFSRGKPVAAFTIYKCLLHWKSFEAEKTSVFDRLLQMIASAIESHQDNNEHMAYWLSNTSSLLFLIHRSLKPEGASSVQKSPPPTSLFGRMAMGFRPSVSLAAPAAAHDVVRQVEAKYPALLFKQQLTAYIEKIYGIILDNLKKELGSLLALCIQAPRASKGVRRSGMSFGKDSQSSHWQGIVDCLNTFLKTLKDNFVPPIIVQKIFCQVFSYINVQLFNSLLLRRECCSFSNAEYVKAGLAELELQCCQANEEYVGSAWDELKHVRQAIGFLVIHQKYRISYDELTNDLCPVLSVQQLYRICTLYWDDKHNTKSVSPEVLSSMRLMMTEDSNTSGSSSFLLDDDSRYSLDFLFDE</sequence>
<accession>A0A2U1N064</accession>
<dbReference type="InterPro" id="IPR037975">
    <property type="entry name" value="MyosinXI_CBD"/>
</dbReference>
<dbReference type="Proteomes" id="UP000245207">
    <property type="component" value="Unassembled WGS sequence"/>
</dbReference>
<evidence type="ECO:0000256" key="1">
    <source>
        <dbReference type="SAM" id="Coils"/>
    </source>
</evidence>
<dbReference type="AlphaFoldDB" id="A0A2U1N064"/>
<dbReference type="GO" id="GO:0007015">
    <property type="term" value="P:actin filament organization"/>
    <property type="evidence" value="ECO:0007669"/>
    <property type="project" value="InterPro"/>
</dbReference>
<evidence type="ECO:0000256" key="2">
    <source>
        <dbReference type="SAM" id="MobiDB-lite"/>
    </source>
</evidence>
<feature type="compositionally biased region" description="Polar residues" evidence="2">
    <location>
        <begin position="79"/>
        <end position="94"/>
    </location>
</feature>
<feature type="domain" description="Dilute" evidence="3">
    <location>
        <begin position="169"/>
        <end position="467"/>
    </location>
</feature>
<dbReference type="InterPro" id="IPR052072">
    <property type="entry name" value="Vascular_dev_regulator"/>
</dbReference>
<feature type="region of interest" description="Disordered" evidence="2">
    <location>
        <begin position="1"/>
        <end position="24"/>
    </location>
</feature>
<dbReference type="InterPro" id="IPR002710">
    <property type="entry name" value="Dilute_dom"/>
</dbReference>
<dbReference type="CDD" id="cd15475">
    <property type="entry name" value="MyosinXI_CBD"/>
    <property type="match status" value="1"/>
</dbReference>
<dbReference type="EMBL" id="PKPP01003948">
    <property type="protein sequence ID" value="PWA66856.1"/>
    <property type="molecule type" value="Genomic_DNA"/>
</dbReference>
<dbReference type="STRING" id="35608.A0A2U1N064"/>
<protein>
    <submittedName>
        <fullName evidence="4">Unconventional myosin</fullName>
    </submittedName>
</protein>
<keyword evidence="5" id="KW-1185">Reference proteome</keyword>
<name>A0A2U1N064_ARTAN</name>
<dbReference type="PANTHER" id="PTHR16027">
    <property type="entry name" value="DILUTE DOMAIN-CONTAINING PROTEIN YPR089W"/>
    <property type="match status" value="1"/>
</dbReference>
<feature type="region of interest" description="Disordered" evidence="2">
    <location>
        <begin position="68"/>
        <end position="120"/>
    </location>
</feature>
<dbReference type="Pfam" id="PF01843">
    <property type="entry name" value="DIL"/>
    <property type="match status" value="1"/>
</dbReference>
<evidence type="ECO:0000313" key="4">
    <source>
        <dbReference type="EMBL" id="PWA66856.1"/>
    </source>
</evidence>
<reference evidence="4 5" key="1">
    <citation type="journal article" date="2018" name="Mol. Plant">
        <title>The genome of Artemisia annua provides insight into the evolution of Asteraceae family and artemisinin biosynthesis.</title>
        <authorList>
            <person name="Shen Q."/>
            <person name="Zhang L."/>
            <person name="Liao Z."/>
            <person name="Wang S."/>
            <person name="Yan T."/>
            <person name="Shi P."/>
            <person name="Liu M."/>
            <person name="Fu X."/>
            <person name="Pan Q."/>
            <person name="Wang Y."/>
            <person name="Lv Z."/>
            <person name="Lu X."/>
            <person name="Zhang F."/>
            <person name="Jiang W."/>
            <person name="Ma Y."/>
            <person name="Chen M."/>
            <person name="Hao X."/>
            <person name="Li L."/>
            <person name="Tang Y."/>
            <person name="Lv G."/>
            <person name="Zhou Y."/>
            <person name="Sun X."/>
            <person name="Brodelius P.E."/>
            <person name="Rose J.K.C."/>
            <person name="Tang K."/>
        </authorList>
    </citation>
    <scope>NUCLEOTIDE SEQUENCE [LARGE SCALE GENOMIC DNA]</scope>
    <source>
        <strain evidence="5">cv. Huhao1</strain>
        <tissue evidence="4">Leaf</tissue>
    </source>
</reference>